<evidence type="ECO:0000259" key="11">
    <source>
        <dbReference type="PROSITE" id="PS51007"/>
    </source>
</evidence>
<organism evidence="12 13">
    <name type="scientific">Thalassotalea euphylliae</name>
    <dbReference type="NCBI Taxonomy" id="1655234"/>
    <lineage>
        <taxon>Bacteria</taxon>
        <taxon>Pseudomonadati</taxon>
        <taxon>Pseudomonadota</taxon>
        <taxon>Gammaproteobacteria</taxon>
        <taxon>Alteromonadales</taxon>
        <taxon>Colwelliaceae</taxon>
        <taxon>Thalassotalea</taxon>
    </lineage>
</organism>
<feature type="chain" id="PRO_5017734542" evidence="10">
    <location>
        <begin position="21"/>
        <end position="358"/>
    </location>
</feature>
<evidence type="ECO:0000256" key="4">
    <source>
        <dbReference type="ARBA" id="ARBA00022729"/>
    </source>
</evidence>
<evidence type="ECO:0000313" key="12">
    <source>
        <dbReference type="EMBL" id="REL25275.1"/>
    </source>
</evidence>
<feature type="binding site" description="covalent" evidence="8">
    <location>
        <position position="255"/>
    </location>
    <ligand>
        <name>heme c</name>
        <dbReference type="ChEBI" id="CHEBI:61717"/>
        <label>2</label>
    </ligand>
</feature>
<dbReference type="Gene3D" id="1.10.760.10">
    <property type="entry name" value="Cytochrome c-like domain"/>
    <property type="match status" value="3"/>
</dbReference>
<evidence type="ECO:0000256" key="1">
    <source>
        <dbReference type="ARBA" id="ARBA00004418"/>
    </source>
</evidence>
<keyword evidence="4 10" id="KW-0732">Signal</keyword>
<comment type="cofactor">
    <cofactor evidence="8">
        <name>heme</name>
        <dbReference type="ChEBI" id="CHEBI:30413"/>
    </cofactor>
    <text evidence="8">Binds 2 heme groups.</text>
</comment>
<dbReference type="PROSITE" id="PS51007">
    <property type="entry name" value="CYTC"/>
    <property type="match status" value="2"/>
</dbReference>
<keyword evidence="12" id="KW-0575">Peroxidase</keyword>
<reference evidence="12 13" key="1">
    <citation type="submission" date="2018-08" db="EMBL/GenBank/DDBJ databases">
        <title>Thalassotalea euphylliae genome.</title>
        <authorList>
            <person name="Summers S."/>
            <person name="Rice S.A."/>
            <person name="Freckelton M.L."/>
            <person name="Nedved B.T."/>
            <person name="Hadfield M.G."/>
        </authorList>
    </citation>
    <scope>NUCLEOTIDE SEQUENCE [LARGE SCALE GENOMIC DNA]</scope>
    <source>
        <strain evidence="12 13">H1</strain>
    </source>
</reference>
<protein>
    <submittedName>
        <fullName evidence="12">Cytochrome C peroxidase</fullName>
    </submittedName>
</protein>
<dbReference type="InterPro" id="IPR009056">
    <property type="entry name" value="Cyt_c-like_dom"/>
</dbReference>
<evidence type="ECO:0000313" key="13">
    <source>
        <dbReference type="Proteomes" id="UP000256478"/>
    </source>
</evidence>
<dbReference type="PIRSF" id="PIRSF000294">
    <property type="entry name" value="Cytochrome-c_peroxidase"/>
    <property type="match status" value="1"/>
</dbReference>
<dbReference type="RefSeq" id="WP_116006437.1">
    <property type="nucleotide sequence ID" value="NZ_QUOU01000001.1"/>
</dbReference>
<dbReference type="GO" id="GO:0020037">
    <property type="term" value="F:heme binding"/>
    <property type="evidence" value="ECO:0007669"/>
    <property type="project" value="InterPro"/>
</dbReference>
<gene>
    <name evidence="12" type="ORF">DXX93_01020</name>
</gene>
<evidence type="ECO:0000256" key="2">
    <source>
        <dbReference type="ARBA" id="ARBA00022617"/>
    </source>
</evidence>
<keyword evidence="7 9" id="KW-0408">Iron</keyword>
<feature type="binding site" description="axial binding residue" evidence="9">
    <location>
        <position position="256"/>
    </location>
    <ligand>
        <name>heme c</name>
        <dbReference type="ChEBI" id="CHEBI:61717"/>
        <label>2</label>
    </ligand>
    <ligandPart>
        <name>Fe</name>
        <dbReference type="ChEBI" id="CHEBI:18248"/>
    </ligandPart>
</feature>
<dbReference type="InterPro" id="IPR051395">
    <property type="entry name" value="Cytochrome_c_Peroxidase/MauG"/>
</dbReference>
<evidence type="ECO:0000256" key="9">
    <source>
        <dbReference type="PIRSR" id="PIRSR000294-2"/>
    </source>
</evidence>
<dbReference type="GO" id="GO:0004130">
    <property type="term" value="F:cytochrome-c peroxidase activity"/>
    <property type="evidence" value="ECO:0007669"/>
    <property type="project" value="TreeGrafter"/>
</dbReference>
<evidence type="ECO:0000256" key="5">
    <source>
        <dbReference type="ARBA" id="ARBA00022764"/>
    </source>
</evidence>
<dbReference type="GO" id="GO:0046872">
    <property type="term" value="F:metal ion binding"/>
    <property type="evidence" value="ECO:0007669"/>
    <property type="project" value="UniProtKB-KW"/>
</dbReference>
<evidence type="ECO:0000256" key="7">
    <source>
        <dbReference type="ARBA" id="ARBA00023004"/>
    </source>
</evidence>
<dbReference type="PANTHER" id="PTHR30600">
    <property type="entry name" value="CYTOCHROME C PEROXIDASE-RELATED"/>
    <property type="match status" value="1"/>
</dbReference>
<keyword evidence="6" id="KW-0560">Oxidoreductase</keyword>
<keyword evidence="5" id="KW-0574">Periplasm</keyword>
<accession>A0A3E0TMK7</accession>
<keyword evidence="3 9" id="KW-0479">Metal-binding</keyword>
<feature type="domain" description="Cytochrome c" evidence="11">
    <location>
        <begin position="238"/>
        <end position="335"/>
    </location>
</feature>
<proteinExistence type="predicted"/>
<feature type="binding site" description="covalent" evidence="8">
    <location>
        <position position="80"/>
    </location>
    <ligand>
        <name>heme c</name>
        <dbReference type="ChEBI" id="CHEBI:61717"/>
        <label>1</label>
    </ligand>
</feature>
<comment type="PTM">
    <text evidence="8">Binds 2 heme groups per subunit.</text>
</comment>
<dbReference type="GO" id="GO:0042597">
    <property type="term" value="C:periplasmic space"/>
    <property type="evidence" value="ECO:0007669"/>
    <property type="project" value="UniProtKB-SubCell"/>
</dbReference>
<dbReference type="OrthoDB" id="9805202at2"/>
<name>A0A3E0TMK7_9GAMM</name>
<keyword evidence="2 8" id="KW-0349">Heme</keyword>
<comment type="caution">
    <text evidence="12">The sequence shown here is derived from an EMBL/GenBank/DDBJ whole genome shotgun (WGS) entry which is preliminary data.</text>
</comment>
<dbReference type="Proteomes" id="UP000256478">
    <property type="component" value="Unassembled WGS sequence"/>
</dbReference>
<evidence type="ECO:0000256" key="3">
    <source>
        <dbReference type="ARBA" id="ARBA00022723"/>
    </source>
</evidence>
<dbReference type="EMBL" id="QUOU01000001">
    <property type="protein sequence ID" value="REL25275.1"/>
    <property type="molecule type" value="Genomic_DNA"/>
</dbReference>
<evidence type="ECO:0000256" key="8">
    <source>
        <dbReference type="PIRSR" id="PIRSR000294-1"/>
    </source>
</evidence>
<feature type="binding site" description="axial binding residue" evidence="9">
    <location>
        <position position="81"/>
    </location>
    <ligand>
        <name>heme c</name>
        <dbReference type="ChEBI" id="CHEBI:61717"/>
        <label>1</label>
    </ligand>
    <ligandPart>
        <name>Fe</name>
        <dbReference type="ChEBI" id="CHEBI:18248"/>
    </ligandPart>
</feature>
<feature type="domain" description="Cytochrome c" evidence="11">
    <location>
        <begin position="55"/>
        <end position="185"/>
    </location>
</feature>
<dbReference type="PROSITE" id="PS51257">
    <property type="entry name" value="PROKAR_LIPOPROTEIN"/>
    <property type="match status" value="1"/>
</dbReference>
<dbReference type="SUPFAM" id="SSF46626">
    <property type="entry name" value="Cytochrome c"/>
    <property type="match status" value="2"/>
</dbReference>
<dbReference type="AlphaFoldDB" id="A0A3E0TMK7"/>
<comment type="subcellular location">
    <subcellularLocation>
        <location evidence="1">Periplasm</location>
    </subcellularLocation>
</comment>
<dbReference type="InterPro" id="IPR036909">
    <property type="entry name" value="Cyt_c-like_dom_sf"/>
</dbReference>
<dbReference type="InterPro" id="IPR026259">
    <property type="entry name" value="MauG/Cytc_peroxidase"/>
</dbReference>
<evidence type="ECO:0000256" key="6">
    <source>
        <dbReference type="ARBA" id="ARBA00023002"/>
    </source>
</evidence>
<dbReference type="InterPro" id="IPR004852">
    <property type="entry name" value="Di-haem_cyt_c_peroxidsae"/>
</dbReference>
<feature type="binding site" description="covalent" evidence="8">
    <location>
        <position position="252"/>
    </location>
    <ligand>
        <name>heme c</name>
        <dbReference type="ChEBI" id="CHEBI:61717"/>
        <label>2</label>
    </ligand>
</feature>
<feature type="binding site" description="covalent" evidence="8">
    <location>
        <position position="77"/>
    </location>
    <ligand>
        <name>heme c</name>
        <dbReference type="ChEBI" id="CHEBI:61717"/>
        <label>1</label>
    </ligand>
</feature>
<dbReference type="Pfam" id="PF03150">
    <property type="entry name" value="CCP_MauG"/>
    <property type="match status" value="1"/>
</dbReference>
<sequence>MIKCAQLIFGVLPIFLVACGGGGAGNTQVARDYSATFQPLPRDAIHPAINPYSAEKAALGELLFWDPILSGDQDVACASCHHPDFGWADGRATSVGVGGVGLGPERFGEQQTPIHAPTVANTAFTGLKVNDDLGNFSAGPFFWDLRAQDLEAQALGPLKNSIEMLGEQVSEQEIFTVIEQRLQAIDEYQWLFAQAFPESEAISITQVGQAIATFQRTLHDSNTRFDRFLSGETEVFTEQEITGLNKFIDEGCARCHSGPMLSDNQLRPAQPVIRNKPAVRTASLRNIGNTAPYMHDGSEQTLRDAIELYDERGDLEVSIGGGDISDIEPFLRTLDSPSLTRAVPESVPSGLTVGGNIQ</sequence>
<evidence type="ECO:0000256" key="10">
    <source>
        <dbReference type="SAM" id="SignalP"/>
    </source>
</evidence>
<dbReference type="GO" id="GO:0009055">
    <property type="term" value="F:electron transfer activity"/>
    <property type="evidence" value="ECO:0007669"/>
    <property type="project" value="InterPro"/>
</dbReference>
<feature type="signal peptide" evidence="10">
    <location>
        <begin position="1"/>
        <end position="20"/>
    </location>
</feature>